<evidence type="ECO:0000313" key="2">
    <source>
        <dbReference type="EMBL" id="GGG92172.1"/>
    </source>
</evidence>
<evidence type="ECO:0000313" key="3">
    <source>
        <dbReference type="Proteomes" id="UP000633278"/>
    </source>
</evidence>
<keyword evidence="3" id="KW-1185">Reference proteome</keyword>
<dbReference type="EMBL" id="BMJW01000001">
    <property type="protein sequence ID" value="GGG92172.1"/>
    <property type="molecule type" value="Genomic_DNA"/>
</dbReference>
<dbReference type="GO" id="GO:0016787">
    <property type="term" value="F:hydrolase activity"/>
    <property type="evidence" value="ECO:0007669"/>
    <property type="project" value="UniProtKB-KW"/>
</dbReference>
<dbReference type="RefSeq" id="WP_188597815.1">
    <property type="nucleotide sequence ID" value="NZ_BMJW01000001.1"/>
</dbReference>
<accession>A0A917HW78</accession>
<organism evidence="2 3">
    <name type="scientific">Polaribacter pacificus</name>
    <dbReference type="NCBI Taxonomy" id="1775173"/>
    <lineage>
        <taxon>Bacteria</taxon>
        <taxon>Pseudomonadati</taxon>
        <taxon>Bacteroidota</taxon>
        <taxon>Flavobacteriia</taxon>
        <taxon>Flavobacteriales</taxon>
        <taxon>Flavobacteriaceae</taxon>
    </lineage>
</organism>
<sequence>MENFIVHKNTQVYYSSEGKGTTVVFLHGFLENASMWNSLVTALSTKYRVVTIDLLGHGKSECLGYVHTMEMMADAVQAVLQHLKLRRFFIVGHSMGGYVALALAKKSPEKVKGLCLMNSTASADSLERIQLRTRANKMAQQNFKTLVQLSFTNLFSETSRINYKKELDFALAEAFKTSLQGYIAAQEGMCIRPDAQEFLKNQDFQKLYIIGKKDTVLNVQELQKEAAHTQSEVVLLDQGHMSHIENKAEVIKALKAFLKKR</sequence>
<dbReference type="InterPro" id="IPR050266">
    <property type="entry name" value="AB_hydrolase_sf"/>
</dbReference>
<keyword evidence="2" id="KW-0378">Hydrolase</keyword>
<dbReference type="InterPro" id="IPR000073">
    <property type="entry name" value="AB_hydrolase_1"/>
</dbReference>
<name>A0A917HW78_9FLAO</name>
<dbReference type="InterPro" id="IPR029058">
    <property type="entry name" value="AB_hydrolase_fold"/>
</dbReference>
<dbReference type="Proteomes" id="UP000633278">
    <property type="component" value="Unassembled WGS sequence"/>
</dbReference>
<dbReference type="PANTHER" id="PTHR43798">
    <property type="entry name" value="MONOACYLGLYCEROL LIPASE"/>
    <property type="match status" value="1"/>
</dbReference>
<reference evidence="2" key="1">
    <citation type="journal article" date="2014" name="Int. J. Syst. Evol. Microbiol.">
        <title>Complete genome sequence of Corynebacterium casei LMG S-19264T (=DSM 44701T), isolated from a smear-ripened cheese.</title>
        <authorList>
            <consortium name="US DOE Joint Genome Institute (JGI-PGF)"/>
            <person name="Walter F."/>
            <person name="Albersmeier A."/>
            <person name="Kalinowski J."/>
            <person name="Ruckert C."/>
        </authorList>
    </citation>
    <scope>NUCLEOTIDE SEQUENCE</scope>
    <source>
        <strain evidence="2">CGMCC 1.15763</strain>
    </source>
</reference>
<dbReference type="Pfam" id="PF00561">
    <property type="entry name" value="Abhydrolase_1"/>
    <property type="match status" value="1"/>
</dbReference>
<dbReference type="SUPFAM" id="SSF53474">
    <property type="entry name" value="alpha/beta-Hydrolases"/>
    <property type="match status" value="1"/>
</dbReference>
<gene>
    <name evidence="2" type="ORF">GCM10011416_06310</name>
</gene>
<proteinExistence type="predicted"/>
<dbReference type="AlphaFoldDB" id="A0A917HW78"/>
<evidence type="ECO:0000259" key="1">
    <source>
        <dbReference type="Pfam" id="PF00561"/>
    </source>
</evidence>
<dbReference type="Gene3D" id="3.40.50.1820">
    <property type="entry name" value="alpha/beta hydrolase"/>
    <property type="match status" value="1"/>
</dbReference>
<dbReference type="PRINTS" id="PR00111">
    <property type="entry name" value="ABHYDROLASE"/>
</dbReference>
<reference evidence="2" key="2">
    <citation type="submission" date="2020-09" db="EMBL/GenBank/DDBJ databases">
        <authorList>
            <person name="Sun Q."/>
            <person name="Zhou Y."/>
        </authorList>
    </citation>
    <scope>NUCLEOTIDE SEQUENCE</scope>
    <source>
        <strain evidence="2">CGMCC 1.15763</strain>
    </source>
</reference>
<protein>
    <submittedName>
        <fullName evidence="2">Alpha/beta hydrolase</fullName>
    </submittedName>
</protein>
<comment type="caution">
    <text evidence="2">The sequence shown here is derived from an EMBL/GenBank/DDBJ whole genome shotgun (WGS) entry which is preliminary data.</text>
</comment>
<feature type="domain" description="AB hydrolase-1" evidence="1">
    <location>
        <begin position="22"/>
        <end position="246"/>
    </location>
</feature>